<reference evidence="1" key="1">
    <citation type="submission" date="2021-06" db="EMBL/GenBank/DDBJ databases">
        <authorList>
            <person name="Kallberg Y."/>
            <person name="Tangrot J."/>
            <person name="Rosling A."/>
        </authorList>
    </citation>
    <scope>NUCLEOTIDE SEQUENCE</scope>
    <source>
        <strain evidence="1">CL356</strain>
    </source>
</reference>
<dbReference type="EMBL" id="CAJVPT010003755">
    <property type="protein sequence ID" value="CAG8499902.1"/>
    <property type="molecule type" value="Genomic_DNA"/>
</dbReference>
<sequence length="469" mass="53309">MDLYSQIQDLLEFSSNVTLLLREQSDKLICERNLVKNEEEEDLENLSYDIALASKSLRVLELRREISSTRTELLDVKDLVNNYGEENLSNDWIDYAQDAMEHLSLLLKKGIELSSNDFAKAKHVKPECHDECEYEYCERAASPKDFVYYSNRLYRDDSSSESSTNSRPASIVIPSVDADTAAQDLRTRSNLTRRHTMDNEDVSAARFFVGHLGFKKTPSKASTTTFISQEQTSAESLINSGNWPLSVEQNDDDDSLSSPAARQLSQLMVQESTEEFVDAVEKQDDSRSRNSLRKSISNDPNILSRTSVERLNFSSLPATLDSVPEDESLSQWDDYEDSGVERLSSPSFPATSAFQISLHRSKPNLFAEEVNVDNPVRVGTGYGSYIAYTCTIRGQEGANIVTRKRYSDFIRLRSQLIKAHPKYKKLIPCLPPKRVVGKFLPEFIERRRKDLEYFLSYILLHPVLGSNMV</sequence>
<evidence type="ECO:0000313" key="1">
    <source>
        <dbReference type="EMBL" id="CAG8499902.1"/>
    </source>
</evidence>
<keyword evidence="2" id="KW-1185">Reference proteome</keyword>
<dbReference type="Proteomes" id="UP000789525">
    <property type="component" value="Unassembled WGS sequence"/>
</dbReference>
<feature type="non-terminal residue" evidence="1">
    <location>
        <position position="469"/>
    </location>
</feature>
<protein>
    <submittedName>
        <fullName evidence="1">13440_t:CDS:1</fullName>
    </submittedName>
</protein>
<accession>A0ACA9KYJ8</accession>
<gene>
    <name evidence="1" type="ORF">ACOLOM_LOCUS2750</name>
</gene>
<organism evidence="1 2">
    <name type="scientific">Acaulospora colombiana</name>
    <dbReference type="NCBI Taxonomy" id="27376"/>
    <lineage>
        <taxon>Eukaryota</taxon>
        <taxon>Fungi</taxon>
        <taxon>Fungi incertae sedis</taxon>
        <taxon>Mucoromycota</taxon>
        <taxon>Glomeromycotina</taxon>
        <taxon>Glomeromycetes</taxon>
        <taxon>Diversisporales</taxon>
        <taxon>Acaulosporaceae</taxon>
        <taxon>Acaulospora</taxon>
    </lineage>
</organism>
<name>A0ACA9KYJ8_9GLOM</name>
<comment type="caution">
    <text evidence="1">The sequence shown here is derived from an EMBL/GenBank/DDBJ whole genome shotgun (WGS) entry which is preliminary data.</text>
</comment>
<proteinExistence type="predicted"/>
<evidence type="ECO:0000313" key="2">
    <source>
        <dbReference type="Proteomes" id="UP000789525"/>
    </source>
</evidence>